<dbReference type="EMBL" id="JABBWE010000013">
    <property type="protein sequence ID" value="KAG1798623.1"/>
    <property type="molecule type" value="Genomic_DNA"/>
</dbReference>
<accession>A0A9P7DMN3</accession>
<keyword evidence="3" id="KW-1185">Reference proteome</keyword>
<protein>
    <submittedName>
        <fullName evidence="2">Uncharacterized protein</fullName>
    </submittedName>
</protein>
<reference evidence="2" key="1">
    <citation type="journal article" date="2020" name="New Phytol.">
        <title>Comparative genomics reveals dynamic genome evolution in host specialist ectomycorrhizal fungi.</title>
        <authorList>
            <person name="Lofgren L.A."/>
            <person name="Nguyen N.H."/>
            <person name="Vilgalys R."/>
            <person name="Ruytinx J."/>
            <person name="Liao H.L."/>
            <person name="Branco S."/>
            <person name="Kuo A."/>
            <person name="LaButti K."/>
            <person name="Lipzen A."/>
            <person name="Andreopoulos W."/>
            <person name="Pangilinan J."/>
            <person name="Riley R."/>
            <person name="Hundley H."/>
            <person name="Na H."/>
            <person name="Barry K."/>
            <person name="Grigoriev I.V."/>
            <person name="Stajich J.E."/>
            <person name="Kennedy P.G."/>
        </authorList>
    </citation>
    <scope>NUCLEOTIDE SEQUENCE</scope>
    <source>
        <strain evidence="2">S12</strain>
    </source>
</reference>
<dbReference type="Proteomes" id="UP000719766">
    <property type="component" value="Unassembled WGS sequence"/>
</dbReference>
<dbReference type="OrthoDB" id="2679089at2759"/>
<gene>
    <name evidence="2" type="ORF">HD556DRAFT_1440323</name>
</gene>
<feature type="region of interest" description="Disordered" evidence="1">
    <location>
        <begin position="85"/>
        <end position="106"/>
    </location>
</feature>
<dbReference type="AlphaFoldDB" id="A0A9P7DMN3"/>
<evidence type="ECO:0000256" key="1">
    <source>
        <dbReference type="SAM" id="MobiDB-lite"/>
    </source>
</evidence>
<dbReference type="GeneID" id="64599863"/>
<dbReference type="RefSeq" id="XP_041163309.1">
    <property type="nucleotide sequence ID" value="XM_041306099.1"/>
</dbReference>
<proteinExistence type="predicted"/>
<comment type="caution">
    <text evidence="2">The sequence shown here is derived from an EMBL/GenBank/DDBJ whole genome shotgun (WGS) entry which is preliminary data.</text>
</comment>
<evidence type="ECO:0000313" key="3">
    <source>
        <dbReference type="Proteomes" id="UP000719766"/>
    </source>
</evidence>
<name>A0A9P7DMN3_9AGAM</name>
<organism evidence="2 3">
    <name type="scientific">Suillus plorans</name>
    <dbReference type="NCBI Taxonomy" id="116603"/>
    <lineage>
        <taxon>Eukaryota</taxon>
        <taxon>Fungi</taxon>
        <taxon>Dikarya</taxon>
        <taxon>Basidiomycota</taxon>
        <taxon>Agaricomycotina</taxon>
        <taxon>Agaricomycetes</taxon>
        <taxon>Agaricomycetidae</taxon>
        <taxon>Boletales</taxon>
        <taxon>Suillineae</taxon>
        <taxon>Suillaceae</taxon>
        <taxon>Suillus</taxon>
    </lineage>
</organism>
<sequence length="169" mass="19156">MHHRLHLPCIVFRVTEACRKPGHDQDTYELKSDGLRDLQITTEDKFIPFSPARLPPAWQTILLVRPWSHHLLELHDTADDTRNVEDCSASESSLHDSPAAQTGPIYSDSDSRALRLIVRLGRQPFSAFLLAQQCDGGFKRIASDYDIIARVKDMASVSYLMDIRTLDVL</sequence>
<evidence type="ECO:0000313" key="2">
    <source>
        <dbReference type="EMBL" id="KAG1798623.1"/>
    </source>
</evidence>